<dbReference type="PROSITE" id="PS51257">
    <property type="entry name" value="PROKAR_LIPOPROTEIN"/>
    <property type="match status" value="1"/>
</dbReference>
<proteinExistence type="predicted"/>
<feature type="chain" id="PRO_5039115818" description="DUF3558 domain-containing protein" evidence="1">
    <location>
        <begin position="18"/>
        <end position="184"/>
    </location>
</feature>
<dbReference type="EMBL" id="BLLG01000004">
    <property type="protein sequence ID" value="GFH35379.1"/>
    <property type="molecule type" value="Genomic_DNA"/>
</dbReference>
<comment type="caution">
    <text evidence="2">The sequence shown here is derived from an EMBL/GenBank/DDBJ whole genome shotgun (WGS) entry which is preliminary data.</text>
</comment>
<protein>
    <recommendedName>
        <fullName evidence="4">DUF3558 domain-containing protein</fullName>
    </recommendedName>
</protein>
<evidence type="ECO:0000256" key="1">
    <source>
        <dbReference type="SAM" id="SignalP"/>
    </source>
</evidence>
<evidence type="ECO:0000313" key="2">
    <source>
        <dbReference type="EMBL" id="GFH35379.1"/>
    </source>
</evidence>
<name>A0A6A0AQU6_9ACTN</name>
<accession>A0A6A0AQU6</accession>
<organism evidence="2 3">
    <name type="scientific">Streptomyces pacificus</name>
    <dbReference type="NCBI Taxonomy" id="2705029"/>
    <lineage>
        <taxon>Bacteria</taxon>
        <taxon>Bacillati</taxon>
        <taxon>Actinomycetota</taxon>
        <taxon>Actinomycetes</taxon>
        <taxon>Kitasatosporales</taxon>
        <taxon>Streptomycetaceae</taxon>
        <taxon>Streptomyces</taxon>
    </lineage>
</organism>
<dbReference type="Proteomes" id="UP000484988">
    <property type="component" value="Unassembled WGS sequence"/>
</dbReference>
<dbReference type="AlphaFoldDB" id="A0A6A0AQU6"/>
<evidence type="ECO:0008006" key="4">
    <source>
        <dbReference type="Google" id="ProtNLM"/>
    </source>
</evidence>
<keyword evidence="1" id="KW-0732">Signal</keyword>
<gene>
    <name evidence="2" type="ORF">SCWH03_15950</name>
</gene>
<reference evidence="2 3" key="1">
    <citation type="submission" date="2020-02" db="EMBL/GenBank/DDBJ databases">
        <title>Whole Genome Shotgun Sequence of Streptomyces sp. strain CWH03.</title>
        <authorList>
            <person name="Dohra H."/>
            <person name="Kodani S."/>
            <person name="Yamamura H."/>
        </authorList>
    </citation>
    <scope>NUCLEOTIDE SEQUENCE [LARGE SCALE GENOMIC DNA]</scope>
    <source>
        <strain evidence="2 3">CWH03</strain>
    </source>
</reference>
<evidence type="ECO:0000313" key="3">
    <source>
        <dbReference type="Proteomes" id="UP000484988"/>
    </source>
</evidence>
<feature type="signal peptide" evidence="1">
    <location>
        <begin position="1"/>
        <end position="17"/>
    </location>
</feature>
<sequence>MKKYPAPRMAGSGRACAALAVAALAALTGCSEEPQQARKYSVPASLCGIAVQPSSLAPFLPGGSSLSTAEASPVKGTERCEVRVDGKPALTASQDWREKNARITAVALDTKHIDMAEYETTGSYLYEAGGAVARVDPCRNPTFTGDMFAIIEVRSPGLGSTAAMKQLITEYTDSVRQSEACSSG</sequence>
<dbReference type="RefSeq" id="WP_254076615.1">
    <property type="nucleotide sequence ID" value="NZ_BLLG01000004.1"/>
</dbReference>
<keyword evidence="3" id="KW-1185">Reference proteome</keyword>